<dbReference type="EMBL" id="BPLR01012176">
    <property type="protein sequence ID" value="GIY51921.1"/>
    <property type="molecule type" value="Genomic_DNA"/>
</dbReference>
<proteinExistence type="predicted"/>
<evidence type="ECO:0000313" key="2">
    <source>
        <dbReference type="Proteomes" id="UP001054945"/>
    </source>
</evidence>
<dbReference type="Proteomes" id="UP001054945">
    <property type="component" value="Unassembled WGS sequence"/>
</dbReference>
<name>A0AAV4U2B4_CAEEX</name>
<dbReference type="AlphaFoldDB" id="A0AAV4U2B4"/>
<reference evidence="1 2" key="1">
    <citation type="submission" date="2021-06" db="EMBL/GenBank/DDBJ databases">
        <title>Caerostris extrusa draft genome.</title>
        <authorList>
            <person name="Kono N."/>
            <person name="Arakawa K."/>
        </authorList>
    </citation>
    <scope>NUCLEOTIDE SEQUENCE [LARGE SCALE GENOMIC DNA]</scope>
</reference>
<evidence type="ECO:0000313" key="1">
    <source>
        <dbReference type="EMBL" id="GIY51921.1"/>
    </source>
</evidence>
<sequence>MKLTALFLIKVRLICEDDRPQQQQKDADFSFLFMYTFLTVFRPMLKGKWLSLLLRVIIFNWAMQTSRGLWMWVARTERDMTAMNNNRVKLSCFQLSDFSIQVALATSS</sequence>
<accession>A0AAV4U2B4</accession>
<protein>
    <submittedName>
        <fullName evidence="1">Uncharacterized protein</fullName>
    </submittedName>
</protein>
<organism evidence="1 2">
    <name type="scientific">Caerostris extrusa</name>
    <name type="common">Bark spider</name>
    <name type="synonym">Caerostris bankana</name>
    <dbReference type="NCBI Taxonomy" id="172846"/>
    <lineage>
        <taxon>Eukaryota</taxon>
        <taxon>Metazoa</taxon>
        <taxon>Ecdysozoa</taxon>
        <taxon>Arthropoda</taxon>
        <taxon>Chelicerata</taxon>
        <taxon>Arachnida</taxon>
        <taxon>Araneae</taxon>
        <taxon>Araneomorphae</taxon>
        <taxon>Entelegynae</taxon>
        <taxon>Araneoidea</taxon>
        <taxon>Araneidae</taxon>
        <taxon>Caerostris</taxon>
    </lineage>
</organism>
<keyword evidence="2" id="KW-1185">Reference proteome</keyword>
<comment type="caution">
    <text evidence="1">The sequence shown here is derived from an EMBL/GenBank/DDBJ whole genome shotgun (WGS) entry which is preliminary data.</text>
</comment>
<gene>
    <name evidence="1" type="ORF">CEXT_471401</name>
</gene>